<comment type="caution">
    <text evidence="2">The sequence shown here is derived from an EMBL/GenBank/DDBJ whole genome shotgun (WGS) entry which is preliminary data.</text>
</comment>
<keyword evidence="2" id="KW-0808">Transferase</keyword>
<name>A0A6L2JMH2_TANCI</name>
<dbReference type="Pfam" id="PF17921">
    <property type="entry name" value="Integrase_H2C2"/>
    <property type="match status" value="1"/>
</dbReference>
<proteinExistence type="predicted"/>
<dbReference type="InterPro" id="IPR041588">
    <property type="entry name" value="Integrase_H2C2"/>
</dbReference>
<dbReference type="AlphaFoldDB" id="A0A6L2JMH2"/>
<sequence length="338" mass="38754">MHPKRTSTSEAPTITQAVIRKLVADSVTMALEAQVATMANTSNPNRNTDPTGTPIAKTGNYKEFICCQPFYFNGTKGVVGLICHLIDSQGLHVDPAKIKAVKKWETPTTPTQKELNMRQRHWLELLADYDCDIRYHLGKANVVADALSQKKQIKTLRVRSLIMTIHLKLPSQILEAQHEALKDENVKTENLRGMDKSFQIRPNETRCIKNQSWLPLFGGLRDKIMHESHKSKYFIHLGSDKMYQDLKELYWWPNMKAIIAEYIGKCLTCSKVKSECQKPSGLLVQPEFPMWKWERITMDFVTKLSKTLNECDTIWVIVDHLTKSQIVWKPLQGCTSKK</sequence>
<dbReference type="EMBL" id="BKCJ010001028">
    <property type="protein sequence ID" value="GEU38238.1"/>
    <property type="molecule type" value="Genomic_DNA"/>
</dbReference>
<dbReference type="Gene3D" id="1.10.340.70">
    <property type="match status" value="1"/>
</dbReference>
<evidence type="ECO:0000313" key="2">
    <source>
        <dbReference type="EMBL" id="GEU38238.1"/>
    </source>
</evidence>
<dbReference type="PANTHER" id="PTHR45835">
    <property type="entry name" value="YALI0A06105P"/>
    <property type="match status" value="1"/>
</dbReference>
<gene>
    <name evidence="2" type="ORF">Tci_010216</name>
</gene>
<protein>
    <submittedName>
        <fullName evidence="2">Putative reverse transcriptase domain-containing protein</fullName>
    </submittedName>
</protein>
<organism evidence="2">
    <name type="scientific">Tanacetum cinerariifolium</name>
    <name type="common">Dalmatian daisy</name>
    <name type="synonym">Chrysanthemum cinerariifolium</name>
    <dbReference type="NCBI Taxonomy" id="118510"/>
    <lineage>
        <taxon>Eukaryota</taxon>
        <taxon>Viridiplantae</taxon>
        <taxon>Streptophyta</taxon>
        <taxon>Embryophyta</taxon>
        <taxon>Tracheophyta</taxon>
        <taxon>Spermatophyta</taxon>
        <taxon>Magnoliopsida</taxon>
        <taxon>eudicotyledons</taxon>
        <taxon>Gunneridae</taxon>
        <taxon>Pentapetalae</taxon>
        <taxon>asterids</taxon>
        <taxon>campanulids</taxon>
        <taxon>Asterales</taxon>
        <taxon>Asteraceae</taxon>
        <taxon>Asteroideae</taxon>
        <taxon>Anthemideae</taxon>
        <taxon>Anthemidinae</taxon>
        <taxon>Tanacetum</taxon>
    </lineage>
</organism>
<evidence type="ECO:0000259" key="1">
    <source>
        <dbReference type="Pfam" id="PF17921"/>
    </source>
</evidence>
<reference evidence="2" key="1">
    <citation type="journal article" date="2019" name="Sci. Rep.">
        <title>Draft genome of Tanacetum cinerariifolium, the natural source of mosquito coil.</title>
        <authorList>
            <person name="Yamashiro T."/>
            <person name="Shiraishi A."/>
            <person name="Satake H."/>
            <person name="Nakayama K."/>
        </authorList>
    </citation>
    <scope>NUCLEOTIDE SEQUENCE</scope>
</reference>
<keyword evidence="2" id="KW-0548">Nucleotidyltransferase</keyword>
<dbReference type="PANTHER" id="PTHR45835:SF99">
    <property type="entry name" value="CHROMO DOMAIN-CONTAINING PROTEIN-RELATED"/>
    <property type="match status" value="1"/>
</dbReference>
<accession>A0A6L2JMH2</accession>
<dbReference type="GO" id="GO:0003964">
    <property type="term" value="F:RNA-directed DNA polymerase activity"/>
    <property type="evidence" value="ECO:0007669"/>
    <property type="project" value="UniProtKB-KW"/>
</dbReference>
<feature type="domain" description="Integrase zinc-binding" evidence="1">
    <location>
        <begin position="220"/>
        <end position="274"/>
    </location>
</feature>
<keyword evidence="2" id="KW-0695">RNA-directed DNA polymerase</keyword>